<name>A0AAD8PA71_TARER</name>
<keyword evidence="2" id="KW-0677">Repeat</keyword>
<gene>
    <name evidence="3" type="ORF">QVD17_03727</name>
</gene>
<evidence type="ECO:0000313" key="4">
    <source>
        <dbReference type="Proteomes" id="UP001229421"/>
    </source>
</evidence>
<dbReference type="Pfam" id="PF13855">
    <property type="entry name" value="LRR_8"/>
    <property type="match status" value="1"/>
</dbReference>
<dbReference type="SUPFAM" id="SSF52058">
    <property type="entry name" value="L domain-like"/>
    <property type="match status" value="1"/>
</dbReference>
<evidence type="ECO:0000256" key="1">
    <source>
        <dbReference type="ARBA" id="ARBA00022614"/>
    </source>
</evidence>
<reference evidence="3" key="1">
    <citation type="journal article" date="2023" name="bioRxiv">
        <title>Improved chromosome-level genome assembly for marigold (Tagetes erecta).</title>
        <authorList>
            <person name="Jiang F."/>
            <person name="Yuan L."/>
            <person name="Wang S."/>
            <person name="Wang H."/>
            <person name="Xu D."/>
            <person name="Wang A."/>
            <person name="Fan W."/>
        </authorList>
    </citation>
    <scope>NUCLEOTIDE SEQUENCE</scope>
    <source>
        <strain evidence="3">WSJ</strain>
        <tissue evidence="3">Leaf</tissue>
    </source>
</reference>
<accession>A0AAD8PA71</accession>
<dbReference type="InterPro" id="IPR003591">
    <property type="entry name" value="Leu-rich_rpt_typical-subtyp"/>
</dbReference>
<dbReference type="Gene3D" id="3.80.10.10">
    <property type="entry name" value="Ribonuclease Inhibitor"/>
    <property type="match status" value="2"/>
</dbReference>
<dbReference type="InterPro" id="IPR044974">
    <property type="entry name" value="Disease_R_plants"/>
</dbReference>
<dbReference type="InterPro" id="IPR001611">
    <property type="entry name" value="Leu-rich_rpt"/>
</dbReference>
<dbReference type="GO" id="GO:0006952">
    <property type="term" value="P:defense response"/>
    <property type="evidence" value="ECO:0007669"/>
    <property type="project" value="InterPro"/>
</dbReference>
<sequence length="318" mass="36661">MHNLFLETGRNIVRQEYPDDPSRHSRLWHPEEVKDVLMENKGTECIKAIVMSNLNKLDARAAFDAFTSMKKLRLLHANTQRRIFLVHGSNSVSVQWIMEGSGCLKYLPCDLKWLTWDYFNLESWPIDFLAKKLVGLQMRHSSIIELCSTRNMKFLEKLKFLDLSFSKDLIRTPNFECLPRLKKLNLAFCSSLVEVHPSLGYHSNLVQLNLRSCEKLESLPSCLEMRSLEILNLSFCSNLKKIPDFVGMTNLLELDLSHNSIQKLPSTIGDLPSLTYLDIGNCRYLTSIPQSIWKLNKRAEVMLYGCPVSGDCFERPQE</sequence>
<dbReference type="PROSITE" id="PS51450">
    <property type="entry name" value="LRR"/>
    <property type="match status" value="1"/>
</dbReference>
<dbReference type="PANTHER" id="PTHR11017:SF385">
    <property type="entry name" value="DISEASE RESISTANCE PROTEIN (TIR-NBS-LRR CLASS)-RELATED"/>
    <property type="match status" value="1"/>
</dbReference>
<evidence type="ECO:0000256" key="2">
    <source>
        <dbReference type="ARBA" id="ARBA00022737"/>
    </source>
</evidence>
<comment type="caution">
    <text evidence="3">The sequence shown here is derived from an EMBL/GenBank/DDBJ whole genome shotgun (WGS) entry which is preliminary data.</text>
</comment>
<dbReference type="Proteomes" id="UP001229421">
    <property type="component" value="Unassembled WGS sequence"/>
</dbReference>
<dbReference type="InterPro" id="IPR032675">
    <property type="entry name" value="LRR_dom_sf"/>
</dbReference>
<keyword evidence="4" id="KW-1185">Reference proteome</keyword>
<dbReference type="EMBL" id="JAUHHV010000001">
    <property type="protein sequence ID" value="KAK1437927.1"/>
    <property type="molecule type" value="Genomic_DNA"/>
</dbReference>
<dbReference type="GO" id="GO:0051707">
    <property type="term" value="P:response to other organism"/>
    <property type="evidence" value="ECO:0007669"/>
    <property type="project" value="UniProtKB-ARBA"/>
</dbReference>
<dbReference type="AlphaFoldDB" id="A0AAD8PA71"/>
<proteinExistence type="predicted"/>
<evidence type="ECO:0000313" key="3">
    <source>
        <dbReference type="EMBL" id="KAK1437927.1"/>
    </source>
</evidence>
<dbReference type="SMART" id="SM00369">
    <property type="entry name" value="LRR_TYP"/>
    <property type="match status" value="1"/>
</dbReference>
<organism evidence="3 4">
    <name type="scientific">Tagetes erecta</name>
    <name type="common">African marigold</name>
    <dbReference type="NCBI Taxonomy" id="13708"/>
    <lineage>
        <taxon>Eukaryota</taxon>
        <taxon>Viridiplantae</taxon>
        <taxon>Streptophyta</taxon>
        <taxon>Embryophyta</taxon>
        <taxon>Tracheophyta</taxon>
        <taxon>Spermatophyta</taxon>
        <taxon>Magnoliopsida</taxon>
        <taxon>eudicotyledons</taxon>
        <taxon>Gunneridae</taxon>
        <taxon>Pentapetalae</taxon>
        <taxon>asterids</taxon>
        <taxon>campanulids</taxon>
        <taxon>Asterales</taxon>
        <taxon>Asteraceae</taxon>
        <taxon>Asteroideae</taxon>
        <taxon>Heliantheae alliance</taxon>
        <taxon>Tageteae</taxon>
        <taxon>Tagetes</taxon>
    </lineage>
</organism>
<keyword evidence="1" id="KW-0433">Leucine-rich repeat</keyword>
<dbReference type="PANTHER" id="PTHR11017">
    <property type="entry name" value="LEUCINE-RICH REPEAT-CONTAINING PROTEIN"/>
    <property type="match status" value="1"/>
</dbReference>
<protein>
    <submittedName>
        <fullName evidence="3">Uncharacterized protein</fullName>
    </submittedName>
</protein>